<evidence type="ECO:0000313" key="2">
    <source>
        <dbReference type="Proteomes" id="UP000322667"/>
    </source>
</evidence>
<reference evidence="1 2" key="1">
    <citation type="submission" date="2019-07" db="EMBL/GenBank/DDBJ databases">
        <title>WGS assembly of Gossypium tomentosum.</title>
        <authorList>
            <person name="Chen Z.J."/>
            <person name="Sreedasyam A."/>
            <person name="Ando A."/>
            <person name="Song Q."/>
            <person name="De L."/>
            <person name="Hulse-Kemp A."/>
            <person name="Ding M."/>
            <person name="Ye W."/>
            <person name="Kirkbride R."/>
            <person name="Jenkins J."/>
            <person name="Plott C."/>
            <person name="Lovell J."/>
            <person name="Lin Y.-M."/>
            <person name="Vaughn R."/>
            <person name="Liu B."/>
            <person name="Li W."/>
            <person name="Simpson S."/>
            <person name="Scheffler B."/>
            <person name="Saski C."/>
            <person name="Grover C."/>
            <person name="Hu G."/>
            <person name="Conover J."/>
            <person name="Carlson J."/>
            <person name="Shu S."/>
            <person name="Boston L."/>
            <person name="Williams M."/>
            <person name="Peterson D."/>
            <person name="Mcgee K."/>
            <person name="Jones D."/>
            <person name="Wendel J."/>
            <person name="Stelly D."/>
            <person name="Grimwood J."/>
            <person name="Schmutz J."/>
        </authorList>
    </citation>
    <scope>NUCLEOTIDE SEQUENCE [LARGE SCALE GENOMIC DNA]</scope>
    <source>
        <strain evidence="1">7179.01</strain>
    </source>
</reference>
<protein>
    <submittedName>
        <fullName evidence="1">Uncharacterized protein</fullName>
    </submittedName>
</protein>
<sequence>MAPGMGAVECARRVEAQLARMAATVAEGAVRKAAVRRLRLKIRVSVSCFLVLG</sequence>
<dbReference type="AlphaFoldDB" id="A0A5D2KEA8"/>
<dbReference type="Proteomes" id="UP000322667">
    <property type="component" value="Chromosome D06"/>
</dbReference>
<keyword evidence="2" id="KW-1185">Reference proteome</keyword>
<evidence type="ECO:0000313" key="1">
    <source>
        <dbReference type="EMBL" id="TYH65100.1"/>
    </source>
</evidence>
<name>A0A5D2KEA8_GOSTO</name>
<proteinExistence type="predicted"/>
<organism evidence="1 2">
    <name type="scientific">Gossypium tomentosum</name>
    <name type="common">Hawaiian cotton</name>
    <name type="synonym">Gossypium sandvicense</name>
    <dbReference type="NCBI Taxonomy" id="34277"/>
    <lineage>
        <taxon>Eukaryota</taxon>
        <taxon>Viridiplantae</taxon>
        <taxon>Streptophyta</taxon>
        <taxon>Embryophyta</taxon>
        <taxon>Tracheophyta</taxon>
        <taxon>Spermatophyta</taxon>
        <taxon>Magnoliopsida</taxon>
        <taxon>eudicotyledons</taxon>
        <taxon>Gunneridae</taxon>
        <taxon>Pentapetalae</taxon>
        <taxon>rosids</taxon>
        <taxon>malvids</taxon>
        <taxon>Malvales</taxon>
        <taxon>Malvaceae</taxon>
        <taxon>Malvoideae</taxon>
        <taxon>Gossypium</taxon>
    </lineage>
</organism>
<gene>
    <name evidence="1" type="ORF">ES332_D06G033400v1</name>
</gene>
<dbReference type="EMBL" id="CM017628">
    <property type="protein sequence ID" value="TYH65100.1"/>
    <property type="molecule type" value="Genomic_DNA"/>
</dbReference>
<accession>A0A5D2KEA8</accession>